<feature type="binding site" evidence="14">
    <location>
        <begin position="233"/>
        <end position="235"/>
    </location>
    <ligand>
        <name>protoporphyrin IX</name>
        <dbReference type="ChEBI" id="CHEBI:57306"/>
    </ligand>
</feature>
<feature type="binding site" evidence="14">
    <location>
        <position position="293"/>
    </location>
    <ligand>
        <name>protoporphyrin IX</name>
        <dbReference type="ChEBI" id="CHEBI:57306"/>
    </ligand>
</feature>
<dbReference type="Pfam" id="PF20628">
    <property type="entry name" value="Dyp_perox_C"/>
    <property type="match status" value="1"/>
</dbReference>
<dbReference type="InterPro" id="IPR006314">
    <property type="entry name" value="Dyp_peroxidase"/>
</dbReference>
<feature type="domain" description="Dyp-type peroxidase C-terminal" evidence="18">
    <location>
        <begin position="224"/>
        <end position="405"/>
    </location>
</feature>
<dbReference type="InterPro" id="IPR006311">
    <property type="entry name" value="TAT_signal"/>
</dbReference>
<keyword evidence="8 13" id="KW-0408">Iron</keyword>
<evidence type="ECO:0000259" key="18">
    <source>
        <dbReference type="Pfam" id="PF20628"/>
    </source>
</evidence>
<dbReference type="GO" id="GO:0033212">
    <property type="term" value="P:iron import into cell"/>
    <property type="evidence" value="ECO:0007669"/>
    <property type="project" value="InterPro"/>
</dbReference>
<comment type="catalytic activity">
    <reaction evidence="12">
        <text>heme b + 2 H(+) = protoporphyrin IX + Fe(2+)</text>
        <dbReference type="Rhea" id="RHEA:22584"/>
        <dbReference type="ChEBI" id="CHEBI:15378"/>
        <dbReference type="ChEBI" id="CHEBI:29033"/>
        <dbReference type="ChEBI" id="CHEBI:57306"/>
        <dbReference type="ChEBI" id="CHEBI:60344"/>
        <dbReference type="EC" id="4.98.1.1"/>
    </reaction>
    <physiologicalReaction direction="left-to-right" evidence="12">
        <dbReference type="Rhea" id="RHEA:22585"/>
    </physiologicalReaction>
</comment>
<dbReference type="EC" id="1.11.1.-" evidence="15"/>
<dbReference type="InterPro" id="IPR006313">
    <property type="entry name" value="EfeB/EfeN"/>
</dbReference>
<evidence type="ECO:0000256" key="1">
    <source>
        <dbReference type="ARBA" id="ARBA00004196"/>
    </source>
</evidence>
<dbReference type="GO" id="GO:0020037">
    <property type="term" value="F:heme binding"/>
    <property type="evidence" value="ECO:0007669"/>
    <property type="project" value="InterPro"/>
</dbReference>
<dbReference type="PATRIC" id="fig|1076.23.peg.194"/>
<keyword evidence="9" id="KW-0456">Lyase</keyword>
<accession>A0A0D7F313</accession>
<dbReference type="GO" id="GO:0004601">
    <property type="term" value="F:peroxidase activity"/>
    <property type="evidence" value="ECO:0007669"/>
    <property type="project" value="UniProtKB-KW"/>
</dbReference>
<dbReference type="PANTHER" id="PTHR30521">
    <property type="entry name" value="DEFERROCHELATASE/PEROXIDASE"/>
    <property type="match status" value="1"/>
</dbReference>
<dbReference type="Proteomes" id="UP000032515">
    <property type="component" value="Unassembled WGS sequence"/>
</dbReference>
<evidence type="ECO:0000256" key="7">
    <source>
        <dbReference type="ARBA" id="ARBA00023002"/>
    </source>
</evidence>
<dbReference type="NCBIfam" id="TIGR01412">
    <property type="entry name" value="tat_substr_1"/>
    <property type="match status" value="1"/>
</dbReference>
<gene>
    <name evidence="19" type="ORF">OO17_05420</name>
</gene>
<organism evidence="19 20">
    <name type="scientific">Rhodopseudomonas palustris</name>
    <dbReference type="NCBI Taxonomy" id="1076"/>
    <lineage>
        <taxon>Bacteria</taxon>
        <taxon>Pseudomonadati</taxon>
        <taxon>Pseudomonadota</taxon>
        <taxon>Alphaproteobacteria</taxon>
        <taxon>Hyphomicrobiales</taxon>
        <taxon>Nitrobacteraceae</taxon>
        <taxon>Rhodopseudomonas</taxon>
    </lineage>
</organism>
<proteinExistence type="inferred from homology"/>
<dbReference type="NCBIfam" id="TIGR01413">
    <property type="entry name" value="Dyp_perox_fam"/>
    <property type="match status" value="1"/>
</dbReference>
<feature type="region of interest" description="Disordered" evidence="16">
    <location>
        <begin position="1"/>
        <end position="21"/>
    </location>
</feature>
<evidence type="ECO:0000259" key="17">
    <source>
        <dbReference type="Pfam" id="PF04261"/>
    </source>
</evidence>
<dbReference type="SUPFAM" id="SSF54909">
    <property type="entry name" value="Dimeric alpha+beta barrel"/>
    <property type="match status" value="1"/>
</dbReference>
<evidence type="ECO:0000256" key="9">
    <source>
        <dbReference type="ARBA" id="ARBA00023239"/>
    </source>
</evidence>
<evidence type="ECO:0000256" key="14">
    <source>
        <dbReference type="PIRSR" id="PIRSR606313-2"/>
    </source>
</evidence>
<dbReference type="EMBL" id="JXXE01000099">
    <property type="protein sequence ID" value="KIZ47246.1"/>
    <property type="molecule type" value="Genomic_DNA"/>
</dbReference>
<evidence type="ECO:0000313" key="20">
    <source>
        <dbReference type="Proteomes" id="UP000032515"/>
    </source>
</evidence>
<keyword evidence="3 15" id="KW-0575">Peroxidase</keyword>
<dbReference type="Pfam" id="PF04261">
    <property type="entry name" value="Dyp_perox_N"/>
    <property type="match status" value="1"/>
</dbReference>
<comment type="caution">
    <text evidence="19">The sequence shown here is derived from an EMBL/GenBank/DDBJ whole genome shotgun (WGS) entry which is preliminary data.</text>
</comment>
<evidence type="ECO:0000256" key="2">
    <source>
        <dbReference type="ARBA" id="ARBA00005365"/>
    </source>
</evidence>
<dbReference type="InterPro" id="IPR048327">
    <property type="entry name" value="Dyp_perox_N"/>
</dbReference>
<dbReference type="GO" id="GO:0005829">
    <property type="term" value="C:cytosol"/>
    <property type="evidence" value="ECO:0007669"/>
    <property type="project" value="TreeGrafter"/>
</dbReference>
<evidence type="ECO:0000256" key="10">
    <source>
        <dbReference type="ARBA" id="ARBA00033771"/>
    </source>
</evidence>
<dbReference type="OrthoDB" id="9781066at2"/>
<dbReference type="PROSITE" id="PS51404">
    <property type="entry name" value="DYP_PEROXIDASE"/>
    <property type="match status" value="1"/>
</dbReference>
<dbReference type="InterPro" id="IPR048328">
    <property type="entry name" value="Dyp_perox_C"/>
</dbReference>
<dbReference type="GO" id="GO:0030313">
    <property type="term" value="C:cell envelope"/>
    <property type="evidence" value="ECO:0007669"/>
    <property type="project" value="UniProtKB-SubCell"/>
</dbReference>
<evidence type="ECO:0000256" key="12">
    <source>
        <dbReference type="ARBA" id="ARBA00048856"/>
    </source>
</evidence>
<feature type="domain" description="Dyp-type peroxidase N-terminal" evidence="17">
    <location>
        <begin position="59"/>
        <end position="210"/>
    </location>
</feature>
<dbReference type="InterPro" id="IPR011008">
    <property type="entry name" value="Dimeric_a/b-barrel"/>
</dbReference>
<keyword evidence="4 13" id="KW-0349">Heme</keyword>
<dbReference type="PANTHER" id="PTHR30521:SF4">
    <property type="entry name" value="DEFERROCHELATASE"/>
    <property type="match status" value="1"/>
</dbReference>
<evidence type="ECO:0000256" key="13">
    <source>
        <dbReference type="PIRSR" id="PIRSR606313-1"/>
    </source>
</evidence>
<keyword evidence="6" id="KW-0732">Signal</keyword>
<evidence type="ECO:0000256" key="15">
    <source>
        <dbReference type="RuleBase" id="RU365017"/>
    </source>
</evidence>
<evidence type="ECO:0000313" key="19">
    <source>
        <dbReference type="EMBL" id="KIZ47246.1"/>
    </source>
</evidence>
<evidence type="ECO:0000256" key="16">
    <source>
        <dbReference type="SAM" id="MobiDB-lite"/>
    </source>
</evidence>
<evidence type="ECO:0000256" key="5">
    <source>
        <dbReference type="ARBA" id="ARBA00022723"/>
    </source>
</evidence>
<feature type="binding site" evidence="13">
    <location>
        <begin position="331"/>
        <end position="333"/>
    </location>
    <ligand>
        <name>heme b</name>
        <dbReference type="ChEBI" id="CHEBI:60344"/>
    </ligand>
</feature>
<dbReference type="GO" id="GO:0004325">
    <property type="term" value="F:ferrochelatase activity"/>
    <property type="evidence" value="ECO:0007669"/>
    <property type="project" value="UniProtKB-EC"/>
</dbReference>
<reference evidence="19 20" key="1">
    <citation type="submission" date="2014-11" db="EMBL/GenBank/DDBJ databases">
        <title>Genomics and ecophysiology of heterotrophic nitrogen fixing bacteria isolated from estuarine surface water.</title>
        <authorList>
            <person name="Bentzon-Tilia M."/>
            <person name="Severin I."/>
            <person name="Hansen L.H."/>
            <person name="Riemann L."/>
        </authorList>
    </citation>
    <scope>NUCLEOTIDE SEQUENCE [LARGE SCALE GENOMIC DNA]</scope>
    <source>
        <strain evidence="19 20">BAL398</strain>
    </source>
</reference>
<name>A0A0D7F313_RHOPL</name>
<feature type="compositionally biased region" description="Polar residues" evidence="16">
    <location>
        <begin position="8"/>
        <end position="20"/>
    </location>
</feature>
<comment type="subcellular location">
    <subcellularLocation>
        <location evidence="1">Cell envelope</location>
    </subcellularLocation>
</comment>
<protein>
    <recommendedName>
        <fullName evidence="10 15">Deferrochelatase</fullName>
        <ecNumber evidence="15">1.11.1.-</ecNumber>
    </recommendedName>
    <alternativeName>
        <fullName evidence="11 15">Peroxidase EfeB</fullName>
    </alternativeName>
</protein>
<keyword evidence="5 13" id="KW-0479">Metal-binding</keyword>
<feature type="binding site" evidence="13">
    <location>
        <begin position="233"/>
        <end position="235"/>
    </location>
    <ligand>
        <name>heme b</name>
        <dbReference type="ChEBI" id="CHEBI:60344"/>
    </ligand>
</feature>
<comment type="function">
    <text evidence="15">Involved in the recovery of exogenous heme iron. Extracts iron from heme while preserving the protoporphyrin ring intact.</text>
</comment>
<keyword evidence="7 15" id="KW-0560">Oxidoreductase</keyword>
<comment type="cofactor">
    <cofactor evidence="13 15">
        <name>heme b</name>
        <dbReference type="ChEBI" id="CHEBI:60344"/>
    </cofactor>
    <text evidence="13 15">Binds 1 heme b (iron(II)-protoporphyrin IX) group non-covalently per subunit.</text>
</comment>
<evidence type="ECO:0000256" key="3">
    <source>
        <dbReference type="ARBA" id="ARBA00022559"/>
    </source>
</evidence>
<dbReference type="AlphaFoldDB" id="A0A0D7F313"/>
<sequence length="439" mass="46643">MKDRHHNSAGSRSDAPSSPQRRGLLVGLAAGSLGLLPSGTQAAPAAAPSLAIPFYGPHQAGITTPQPYAGLVAAFDVLAENREELRQLFITLTARAEFLMHGGTPPQLDAALPPADSGVLGPIIKPEHLTVTVAVGASLFDGRFGLAALRPNQLVEMEDFPNDALNADLCHGDLMIQFCAETPEEVIHALRDVVKATPDLLAIKWKQEGFAATHGARSGPIGTGRNLLGFKDGTANADVRDDKLMNAYVWVQPDAGEPAWSVGGSYQVVRLVRNFVERWDRTPLSEQEAIFGRARNSGAPLGKADEFDDPGYPADPKGEKVPLDSHIRLANPRTPEATARLIRRGFNYSNGVSKSGQLDMGLLFVAFQSDLALGFIGTQNRLNGEPLEEYIKPFGGGYYFVLPGVAAPGGHLGQRLFADAASLPAPSPRAPAQAASKKG</sequence>
<evidence type="ECO:0000256" key="6">
    <source>
        <dbReference type="ARBA" id="ARBA00022729"/>
    </source>
</evidence>
<comment type="similarity">
    <text evidence="2">Belongs to the DyP-type peroxidase family. EfeB subfamily.</text>
</comment>
<evidence type="ECO:0000256" key="8">
    <source>
        <dbReference type="ARBA" id="ARBA00023004"/>
    </source>
</evidence>
<dbReference type="GO" id="GO:0046872">
    <property type="term" value="F:metal ion binding"/>
    <property type="evidence" value="ECO:0007669"/>
    <property type="project" value="UniProtKB-KW"/>
</dbReference>
<feature type="binding site" evidence="13">
    <location>
        <position position="343"/>
    </location>
    <ligand>
        <name>heme b</name>
        <dbReference type="ChEBI" id="CHEBI:60344"/>
    </ligand>
</feature>
<evidence type="ECO:0000256" key="11">
    <source>
        <dbReference type="ARBA" id="ARBA00033775"/>
    </source>
</evidence>
<dbReference type="RefSeq" id="WP_044406757.1">
    <property type="nucleotide sequence ID" value="NZ_JXXE01000099.1"/>
</dbReference>
<evidence type="ECO:0000256" key="4">
    <source>
        <dbReference type="ARBA" id="ARBA00022617"/>
    </source>
</evidence>
<dbReference type="PROSITE" id="PS51318">
    <property type="entry name" value="TAT"/>
    <property type="match status" value="1"/>
</dbReference>
<feature type="binding site" evidence="13">
    <location>
        <position position="326"/>
    </location>
    <ligand>
        <name>heme b</name>
        <dbReference type="ChEBI" id="CHEBI:60344"/>
    </ligand>
</feature>